<dbReference type="InterPro" id="IPR012809">
    <property type="entry name" value="ECF_CbiQ"/>
</dbReference>
<dbReference type="CDD" id="cd16914">
    <property type="entry name" value="EcfT"/>
    <property type="match status" value="1"/>
</dbReference>
<dbReference type="Proteomes" id="UP000226079">
    <property type="component" value="Unassembled WGS sequence"/>
</dbReference>
<dbReference type="InterPro" id="IPR052770">
    <property type="entry name" value="Cobalt_transport_CbiQ"/>
</dbReference>
<evidence type="ECO:0000256" key="6">
    <source>
        <dbReference type="SAM" id="Phobius"/>
    </source>
</evidence>
<dbReference type="PANTHER" id="PTHR43723">
    <property type="entry name" value="COBALT TRANSPORT PROTEIN CBIQ"/>
    <property type="match status" value="1"/>
</dbReference>
<dbReference type="PANTHER" id="PTHR43723:SF1">
    <property type="entry name" value="COBALT TRANSPORT PROTEIN CBIQ"/>
    <property type="match status" value="1"/>
</dbReference>
<evidence type="ECO:0000313" key="8">
    <source>
        <dbReference type="Proteomes" id="UP000226079"/>
    </source>
</evidence>
<dbReference type="AlphaFoldDB" id="A0A2A9CTU7"/>
<evidence type="ECO:0000313" key="7">
    <source>
        <dbReference type="EMBL" id="PFG17887.1"/>
    </source>
</evidence>
<evidence type="ECO:0000256" key="4">
    <source>
        <dbReference type="ARBA" id="ARBA00022989"/>
    </source>
</evidence>
<evidence type="ECO:0000256" key="1">
    <source>
        <dbReference type="ARBA" id="ARBA00004651"/>
    </source>
</evidence>
<proteinExistence type="predicted"/>
<feature type="transmembrane region" description="Helical" evidence="6">
    <location>
        <begin position="29"/>
        <end position="57"/>
    </location>
</feature>
<name>A0A2A9CTU7_9ACTN</name>
<dbReference type="EMBL" id="PDJC01000001">
    <property type="protein sequence ID" value="PFG17887.1"/>
    <property type="molecule type" value="Genomic_DNA"/>
</dbReference>
<keyword evidence="3 6" id="KW-0812">Transmembrane</keyword>
<keyword evidence="4 6" id="KW-1133">Transmembrane helix</keyword>
<dbReference type="Pfam" id="PF02361">
    <property type="entry name" value="CbiQ"/>
    <property type="match status" value="1"/>
</dbReference>
<gene>
    <name evidence="7" type="ORF">ATK74_2464</name>
</gene>
<feature type="transmembrane region" description="Helical" evidence="6">
    <location>
        <begin position="69"/>
        <end position="90"/>
    </location>
</feature>
<protein>
    <submittedName>
        <fullName evidence="7">Cobalt/nickel transport system permease protein</fullName>
    </submittedName>
</protein>
<evidence type="ECO:0000256" key="3">
    <source>
        <dbReference type="ARBA" id="ARBA00022692"/>
    </source>
</evidence>
<comment type="subcellular location">
    <subcellularLocation>
        <location evidence="1">Cell membrane</location>
        <topology evidence="1">Multi-pass membrane protein</topology>
    </subcellularLocation>
</comment>
<evidence type="ECO:0000256" key="5">
    <source>
        <dbReference type="ARBA" id="ARBA00023136"/>
    </source>
</evidence>
<comment type="caution">
    <text evidence="7">The sequence shown here is derived from an EMBL/GenBank/DDBJ whole genome shotgun (WGS) entry which is preliminary data.</text>
</comment>
<keyword evidence="8" id="KW-1185">Reference proteome</keyword>
<dbReference type="InterPro" id="IPR003339">
    <property type="entry name" value="ABC/ECF_trnsptr_transmembrane"/>
</dbReference>
<dbReference type="GO" id="GO:0043190">
    <property type="term" value="C:ATP-binding cassette (ABC) transporter complex"/>
    <property type="evidence" value="ECO:0007669"/>
    <property type="project" value="InterPro"/>
</dbReference>
<accession>A0A2A9CTU7</accession>
<dbReference type="RefSeq" id="WP_211283367.1">
    <property type="nucleotide sequence ID" value="NZ_PDJC01000001.1"/>
</dbReference>
<dbReference type="NCBIfam" id="TIGR02454">
    <property type="entry name" value="ECF_T_CbiQ"/>
    <property type="match status" value="1"/>
</dbReference>
<reference evidence="7 8" key="1">
    <citation type="submission" date="2017-10" db="EMBL/GenBank/DDBJ databases">
        <title>Sequencing the genomes of 1000 actinobacteria strains.</title>
        <authorList>
            <person name="Klenk H.-P."/>
        </authorList>
    </citation>
    <scope>NUCLEOTIDE SEQUENCE [LARGE SCALE GENOMIC DNA]</scope>
    <source>
        <strain evidence="7 8">DSM 15597</strain>
    </source>
</reference>
<dbReference type="GO" id="GO:0006824">
    <property type="term" value="P:cobalt ion transport"/>
    <property type="evidence" value="ECO:0007669"/>
    <property type="project" value="InterPro"/>
</dbReference>
<evidence type="ECO:0000256" key="2">
    <source>
        <dbReference type="ARBA" id="ARBA00022475"/>
    </source>
</evidence>
<keyword evidence="2" id="KW-1003">Cell membrane</keyword>
<feature type="transmembrane region" description="Helical" evidence="6">
    <location>
        <begin position="110"/>
        <end position="130"/>
    </location>
</feature>
<feature type="transmembrane region" description="Helical" evidence="6">
    <location>
        <begin position="230"/>
        <end position="250"/>
    </location>
</feature>
<sequence>MSHGLALDHAAWSSPWRARSLRDKGVLCLGLLLAAICLPPVPGGAAVAVISLALLLGPIRVGWTRLLRIGWLPLVSILIGVATVAVSVSWADGLRLEVTDAGTAAAVQLAVRALAATLAMFTLACSTPMIDLLAGLRRLRVPDPLIEIAALIYRFSAGLLDSASAIHAAQDARLGFVNRTATMRSASMGVAALFLRSWDRARRLEDGLAGRGYTDALRTLEPARRRSSGFLAGSVLLLVAVTATALSWPVTR</sequence>
<keyword evidence="5 6" id="KW-0472">Membrane</keyword>
<organism evidence="7 8">
    <name type="scientific">Propionicimonas paludicola</name>
    <dbReference type="NCBI Taxonomy" id="185243"/>
    <lineage>
        <taxon>Bacteria</taxon>
        <taxon>Bacillati</taxon>
        <taxon>Actinomycetota</taxon>
        <taxon>Actinomycetes</taxon>
        <taxon>Propionibacteriales</taxon>
        <taxon>Nocardioidaceae</taxon>
        <taxon>Propionicimonas</taxon>
    </lineage>
</organism>